<dbReference type="InterPro" id="IPR007518">
    <property type="entry name" value="MINDY"/>
</dbReference>
<dbReference type="FunCoup" id="A0A096PAM1">
    <property type="interactions" value="993"/>
</dbReference>
<reference evidence="4" key="1">
    <citation type="journal article" date="2006" name="Proc. Natl. Acad. Sci. U.S.A.">
        <title>Genome analysis of the smallest free-living eukaryote Ostreococcus tauri unveils many unique features.</title>
        <authorList>
            <person name="Derelle E."/>
            <person name="Ferraz C."/>
            <person name="Rombauts S."/>
            <person name="Rouze P."/>
            <person name="Worden A.Z."/>
            <person name="Robbens S."/>
            <person name="Partensky F."/>
            <person name="Degroeve S."/>
            <person name="Echeynie S."/>
            <person name="Cooke R."/>
            <person name="Saeys Y."/>
            <person name="Wuyts J."/>
            <person name="Jabbari K."/>
            <person name="Bowler C."/>
            <person name="Panaud O."/>
            <person name="Piegu B."/>
            <person name="Ball S.G."/>
            <person name="Ral J.-P."/>
            <person name="Bouget F.-Y."/>
            <person name="Piganeau G."/>
            <person name="De Baets B."/>
            <person name="Picard A."/>
            <person name="Delseny M."/>
            <person name="Demaille J."/>
            <person name="Van de Peer Y."/>
            <person name="Moreau H."/>
        </authorList>
    </citation>
    <scope>NUCLEOTIDE SEQUENCE [LARGE SCALE GENOMIC DNA]</scope>
    <source>
        <strain evidence="4">OTTH 0595 / CCAP 157/2 / RCC745</strain>
    </source>
</reference>
<dbReference type="GO" id="GO:0004843">
    <property type="term" value="F:cysteine-type deubiquitinase activity"/>
    <property type="evidence" value="ECO:0007669"/>
    <property type="project" value="InterPro"/>
</dbReference>
<dbReference type="Pfam" id="PF04424">
    <property type="entry name" value="MINDY_DUB"/>
    <property type="match status" value="1"/>
</dbReference>
<evidence type="ECO:0000313" key="4">
    <source>
        <dbReference type="Proteomes" id="UP000009170"/>
    </source>
</evidence>
<feature type="compositionally biased region" description="Low complexity" evidence="1">
    <location>
        <begin position="442"/>
        <end position="454"/>
    </location>
</feature>
<evidence type="ECO:0000313" key="3">
    <source>
        <dbReference type="EMBL" id="CEG01688.1"/>
    </source>
</evidence>
<feature type="compositionally biased region" description="Polar residues" evidence="1">
    <location>
        <begin position="360"/>
        <end position="370"/>
    </location>
</feature>
<dbReference type="GeneID" id="34946414"/>
<dbReference type="GO" id="GO:1990380">
    <property type="term" value="F:K48-linked deubiquitinase activity"/>
    <property type="evidence" value="ECO:0007669"/>
    <property type="project" value="InterPro"/>
</dbReference>
<feature type="compositionally biased region" description="Low complexity" evidence="1">
    <location>
        <begin position="340"/>
        <end position="349"/>
    </location>
</feature>
<sequence>MTEHFFASKRMETLYPLPRSTAIVTQSENGPCPLLAVVNALLLSSEIEPSDLNRPGVGDVGGCTTEGLTRCLFDVIDARLRRRSENASDEVRMSAEMAAAEAKSATSDAARGLDVNVRFDDCERFEFTREMSFFDACGTRVMHGWVVGEGEHGGESVDAVGRDGYNRLTERLIELRTTVMESDTADVSAQDEAKIPSEVVEANVERAGDREERELLEHAMKLSLEPEKSARDEALARAMREADLIEDFLNTTASQLTSTGLAQMRDRINEREYVVWFRNNHFSVVTKLDGQLYALVTDQGYLHEPDVVWEGLGGAKDGMFFTSKFEPFVPHAESGPEAMTATSASSASSPIPDAFLRASSAGTGESTTNAFEPDVEKSDHALALELQAQYEAEDRLRAERERRRASERSAPPTVPYADQSRPSSSTSTIGARKTASRKKPSSSKSALDSSCVVM</sequence>
<protein>
    <recommendedName>
        <fullName evidence="2">MINDY deubiquitinase domain-containing protein</fullName>
    </recommendedName>
</protein>
<dbReference type="OrthoDB" id="10261212at2759"/>
<feature type="region of interest" description="Disordered" evidence="1">
    <location>
        <begin position="394"/>
        <end position="454"/>
    </location>
</feature>
<dbReference type="RefSeq" id="XP_022841104.1">
    <property type="nucleotide sequence ID" value="XM_022982342.1"/>
</dbReference>
<evidence type="ECO:0000256" key="1">
    <source>
        <dbReference type="SAM" id="MobiDB-lite"/>
    </source>
</evidence>
<accession>A0A096PAM1</accession>
<dbReference type="InParanoid" id="A0A096PAM1"/>
<proteinExistence type="predicted"/>
<dbReference type="GO" id="GO:0016807">
    <property type="term" value="F:cysteine-type carboxypeptidase activity"/>
    <property type="evidence" value="ECO:0007669"/>
    <property type="project" value="TreeGrafter"/>
</dbReference>
<feature type="domain" description="MINDY deubiquitinase" evidence="2">
    <location>
        <begin position="18"/>
        <end position="325"/>
    </location>
</feature>
<feature type="compositionally biased region" description="Polar residues" evidence="1">
    <location>
        <begin position="420"/>
        <end position="429"/>
    </location>
</feature>
<dbReference type="STRING" id="70448.A0A096PAM1"/>
<dbReference type="InterPro" id="IPR033979">
    <property type="entry name" value="MINDY_domain"/>
</dbReference>
<organism evidence="3 4">
    <name type="scientific">Ostreococcus tauri</name>
    <name type="common">Marine green alga</name>
    <dbReference type="NCBI Taxonomy" id="70448"/>
    <lineage>
        <taxon>Eukaryota</taxon>
        <taxon>Viridiplantae</taxon>
        <taxon>Chlorophyta</taxon>
        <taxon>Mamiellophyceae</taxon>
        <taxon>Mamiellales</taxon>
        <taxon>Bathycoccaceae</taxon>
        <taxon>Ostreococcus</taxon>
    </lineage>
</organism>
<evidence type="ECO:0000259" key="2">
    <source>
        <dbReference type="Pfam" id="PF04424"/>
    </source>
</evidence>
<dbReference type="Proteomes" id="UP000009170">
    <property type="component" value="Unassembled WGS sequence"/>
</dbReference>
<reference evidence="3 4" key="2">
    <citation type="journal article" date="2014" name="BMC Genomics">
        <title>An improved genome of the model marine alga Ostreococcus tauri unfolds by assessing Illumina de novo assemblies.</title>
        <authorList>
            <person name="Blanc-Mathieu R."/>
            <person name="Verhelst B."/>
            <person name="Derelle E."/>
            <person name="Rombauts S."/>
            <person name="Bouget F.Y."/>
            <person name="Carre I."/>
            <person name="Chateau A."/>
            <person name="Eyre-Walker A."/>
            <person name="Grimsley N."/>
            <person name="Moreau H."/>
            <person name="Piegu B."/>
            <person name="Rivals E."/>
            <person name="Schackwitz W."/>
            <person name="Van de Peer Y."/>
            <person name="Piganeau G."/>
        </authorList>
    </citation>
    <scope>NUCLEOTIDE SEQUENCE [LARGE SCALE GENOMIC DNA]</scope>
    <source>
        <strain evidence="4">OTTH 0595 / CCAP 157/2 / RCC745</strain>
    </source>
</reference>
<keyword evidence="4" id="KW-1185">Reference proteome</keyword>
<name>A0A096PAM1_OSTTA</name>
<dbReference type="GO" id="GO:0071944">
    <property type="term" value="C:cell periphery"/>
    <property type="evidence" value="ECO:0007669"/>
    <property type="project" value="TreeGrafter"/>
</dbReference>
<feature type="region of interest" description="Disordered" evidence="1">
    <location>
        <begin position="332"/>
        <end position="373"/>
    </location>
</feature>
<dbReference type="AlphaFoldDB" id="A0A096PAM1"/>
<dbReference type="PANTHER" id="PTHR18063">
    <property type="entry name" value="NF-E2 INDUCIBLE PROTEIN"/>
    <property type="match status" value="1"/>
</dbReference>
<dbReference type="GO" id="GO:0071108">
    <property type="term" value="P:protein K48-linked deubiquitination"/>
    <property type="evidence" value="ECO:0007669"/>
    <property type="project" value="TreeGrafter"/>
</dbReference>
<dbReference type="PANTHER" id="PTHR18063:SF6">
    <property type="entry name" value="UBIQUITIN CARBOXYL-TERMINAL HYDROLASE"/>
    <property type="match status" value="1"/>
</dbReference>
<comment type="caution">
    <text evidence="3">The sequence shown here is derived from an EMBL/GenBank/DDBJ whole genome shotgun (WGS) entry which is preliminary data.</text>
</comment>
<dbReference type="GO" id="GO:0005829">
    <property type="term" value="C:cytosol"/>
    <property type="evidence" value="ECO:0007669"/>
    <property type="project" value="TreeGrafter"/>
</dbReference>
<dbReference type="KEGG" id="ota:OT_ostta15g00570"/>
<gene>
    <name evidence="3" type="ORF">OT_ostta15g00570</name>
</gene>
<dbReference type="EMBL" id="CAID01000015">
    <property type="protein sequence ID" value="CEG01688.1"/>
    <property type="molecule type" value="Genomic_DNA"/>
</dbReference>
<feature type="compositionally biased region" description="Basic and acidic residues" evidence="1">
    <location>
        <begin position="394"/>
        <end position="407"/>
    </location>
</feature>